<evidence type="ECO:0000256" key="2">
    <source>
        <dbReference type="SAM" id="MobiDB-lite"/>
    </source>
</evidence>
<keyword evidence="1" id="KW-0175">Coiled coil</keyword>
<proteinExistence type="predicted"/>
<reference evidence="3 4" key="1">
    <citation type="journal article" date="2018" name="Front. Microbiol.">
        <title>Description and Comparative Genomics of Macrococcus caseolyticus subsp. hominis subsp. nov., Macrococcus goetzii sp. nov., Macrococcus epidermidis sp. nov., and Macrococcus bohemicus sp. nov., Novel Macrococci From Human Clinical Material With Virulence Potential and Suspected Uptake of Foreign DNA by Natural Transformation.</title>
        <authorList>
            <person name="Maslanova I."/>
            <person name="Wertheimer Z."/>
            <person name="Sedlacek I."/>
            <person name="Svec P."/>
            <person name="Indrakova A."/>
            <person name="Kovarovic V."/>
            <person name="Schumann P."/>
            <person name="Sproer C."/>
            <person name="Kralova S."/>
            <person name="Sedo O."/>
            <person name="Kristofova L."/>
            <person name="Vrbovska V."/>
            <person name="Fuzik T."/>
            <person name="Petras P."/>
            <person name="Zdrahal Z."/>
            <person name="Ruzickova V."/>
            <person name="Doskar J."/>
            <person name="Pantucek R."/>
        </authorList>
    </citation>
    <scope>NUCLEOTIDE SEQUENCE [LARGE SCALE GENOMIC DNA]</scope>
    <source>
        <strain evidence="3 4">03/115</strain>
        <plasmid evidence="3">pZKMB1</plasmid>
    </source>
</reference>
<dbReference type="RefSeq" id="WP_111744428.1">
    <property type="nucleotide sequence ID" value="NZ_CM009972.1"/>
</dbReference>
<protein>
    <submittedName>
        <fullName evidence="3">Uncharacterized protein</fullName>
    </submittedName>
</protein>
<evidence type="ECO:0000313" key="3">
    <source>
        <dbReference type="EMBL" id="RAK47854.1"/>
    </source>
</evidence>
<dbReference type="EMBL" id="PZJG01000030">
    <property type="protein sequence ID" value="RAK47854.1"/>
    <property type="molecule type" value="Genomic_DNA"/>
</dbReference>
<sequence length="88" mass="10324">MAKINSKMKQLEKLQKQIEEEKSKINEKMGEQVIKKLNFDYDNLDNKTINVITDNLAFDNDVLYKLNDESELSNEEKTTNKIVDDLNE</sequence>
<feature type="region of interest" description="Disordered" evidence="2">
    <location>
        <begin position="69"/>
        <end position="88"/>
    </location>
</feature>
<keyword evidence="3" id="KW-0614">Plasmid</keyword>
<name>A0A328A215_9STAP</name>
<gene>
    <name evidence="3" type="ORF">BHX94_12290</name>
</gene>
<accession>A0A328A215</accession>
<dbReference type="Proteomes" id="UP000249579">
    <property type="component" value="Plasmid pZKMB1"/>
</dbReference>
<feature type="compositionally biased region" description="Basic and acidic residues" evidence="2">
    <location>
        <begin position="74"/>
        <end position="88"/>
    </location>
</feature>
<geneLocation type="plasmid" evidence="4">
    <name>pzkmb1</name>
</geneLocation>
<organism evidence="3 4">
    <name type="scientific">Macrococcoides bohemicum</name>
    <dbReference type="NCBI Taxonomy" id="1903056"/>
    <lineage>
        <taxon>Bacteria</taxon>
        <taxon>Bacillati</taxon>
        <taxon>Bacillota</taxon>
        <taxon>Bacilli</taxon>
        <taxon>Bacillales</taxon>
        <taxon>Staphylococcaceae</taxon>
        <taxon>Macrococcoides</taxon>
    </lineage>
</organism>
<dbReference type="AlphaFoldDB" id="A0A328A215"/>
<evidence type="ECO:0000256" key="1">
    <source>
        <dbReference type="SAM" id="Coils"/>
    </source>
</evidence>
<comment type="caution">
    <text evidence="3">The sequence shown here is derived from an EMBL/GenBank/DDBJ whole genome shotgun (WGS) entry which is preliminary data.</text>
</comment>
<feature type="coiled-coil region" evidence="1">
    <location>
        <begin position="1"/>
        <end position="31"/>
    </location>
</feature>
<evidence type="ECO:0000313" key="4">
    <source>
        <dbReference type="Proteomes" id="UP000249579"/>
    </source>
</evidence>